<comment type="caution">
    <text evidence="8">The sequence shown here is derived from an EMBL/GenBank/DDBJ whole genome shotgun (WGS) entry which is preliminary data.</text>
</comment>
<keyword evidence="5 7" id="KW-1133">Transmembrane helix</keyword>
<dbReference type="Proteomes" id="UP000670776">
    <property type="component" value="Unassembled WGS sequence"/>
</dbReference>
<evidence type="ECO:0000256" key="7">
    <source>
        <dbReference type="SAM" id="Phobius"/>
    </source>
</evidence>
<comment type="similarity">
    <text evidence="2">Belongs to the DoxX family.</text>
</comment>
<dbReference type="InterPro" id="IPR032808">
    <property type="entry name" value="DoxX"/>
</dbReference>
<dbReference type="RefSeq" id="WP_209655202.1">
    <property type="nucleotide sequence ID" value="NZ_JAGJCB010000009.1"/>
</dbReference>
<keyword evidence="6 7" id="KW-0472">Membrane</keyword>
<feature type="transmembrane region" description="Helical" evidence="7">
    <location>
        <begin position="21"/>
        <end position="40"/>
    </location>
</feature>
<evidence type="ECO:0000256" key="4">
    <source>
        <dbReference type="ARBA" id="ARBA00022692"/>
    </source>
</evidence>
<keyword evidence="9" id="KW-1185">Reference proteome</keyword>
<dbReference type="Pfam" id="PF07681">
    <property type="entry name" value="DoxX"/>
    <property type="match status" value="1"/>
</dbReference>
<organism evidence="8 9">
    <name type="scientific">Mariniflexile gromovii</name>
    <dbReference type="NCBI Taxonomy" id="362523"/>
    <lineage>
        <taxon>Bacteria</taxon>
        <taxon>Pseudomonadati</taxon>
        <taxon>Bacteroidota</taxon>
        <taxon>Flavobacteriia</taxon>
        <taxon>Flavobacteriales</taxon>
        <taxon>Flavobacteriaceae</taxon>
        <taxon>Mariniflexile</taxon>
    </lineage>
</organism>
<comment type="subcellular location">
    <subcellularLocation>
        <location evidence="1">Cell membrane</location>
        <topology evidence="1">Multi-pass membrane protein</topology>
    </subcellularLocation>
</comment>
<protein>
    <submittedName>
        <fullName evidence="8">DoxX family protein</fullName>
    </submittedName>
</protein>
<evidence type="ECO:0000256" key="1">
    <source>
        <dbReference type="ARBA" id="ARBA00004651"/>
    </source>
</evidence>
<dbReference type="InterPro" id="IPR051907">
    <property type="entry name" value="DoxX-like_oxidoreductase"/>
</dbReference>
<evidence type="ECO:0000256" key="5">
    <source>
        <dbReference type="ARBA" id="ARBA00022989"/>
    </source>
</evidence>
<sequence>MNMRSFLRHITNYAMVNHFHIALLVLRILVCIQLIVVHGYKKIGIGADIAEVVPNPFGFPQNLNQIFAIGANIGFPILVFFGFLTRLATLPILAVTLTGYLVVHAHDSLQERDIPFMYSIVFAYLLFVGAGKYSVDALIHKKLSL</sequence>
<reference evidence="8 9" key="1">
    <citation type="submission" date="2021-04" db="EMBL/GenBank/DDBJ databases">
        <title>Mariniflexile gromovii gen. nov., sp. nov., a gliding bacterium isolated from the sea urchin Strongylocentrotus intermedius.</title>
        <authorList>
            <person name="Ko S."/>
            <person name="Le V."/>
            <person name="Ahn C.-Y."/>
            <person name="Oh H.-M."/>
        </authorList>
    </citation>
    <scope>NUCLEOTIDE SEQUENCE [LARGE SCALE GENOMIC DNA]</scope>
    <source>
        <strain evidence="8 9">KCTC 12570</strain>
    </source>
</reference>
<proteinExistence type="inferred from homology"/>
<dbReference type="PANTHER" id="PTHR33452:SF1">
    <property type="entry name" value="INNER MEMBRANE PROTEIN YPHA-RELATED"/>
    <property type="match status" value="1"/>
</dbReference>
<feature type="transmembrane region" description="Helical" evidence="7">
    <location>
        <begin position="77"/>
        <end position="103"/>
    </location>
</feature>
<evidence type="ECO:0000313" key="9">
    <source>
        <dbReference type="Proteomes" id="UP000670776"/>
    </source>
</evidence>
<feature type="transmembrane region" description="Helical" evidence="7">
    <location>
        <begin position="115"/>
        <end position="135"/>
    </location>
</feature>
<accession>A0ABS4BUN9</accession>
<dbReference type="PANTHER" id="PTHR33452">
    <property type="entry name" value="OXIDOREDUCTASE CATD-RELATED"/>
    <property type="match status" value="1"/>
</dbReference>
<keyword evidence="4 7" id="KW-0812">Transmembrane</keyword>
<dbReference type="EMBL" id="JAGJCB010000009">
    <property type="protein sequence ID" value="MBP0904308.1"/>
    <property type="molecule type" value="Genomic_DNA"/>
</dbReference>
<name>A0ABS4BUN9_9FLAO</name>
<evidence type="ECO:0000256" key="2">
    <source>
        <dbReference type="ARBA" id="ARBA00006679"/>
    </source>
</evidence>
<keyword evidence="3" id="KW-1003">Cell membrane</keyword>
<evidence type="ECO:0000313" key="8">
    <source>
        <dbReference type="EMBL" id="MBP0904308.1"/>
    </source>
</evidence>
<gene>
    <name evidence="8" type="ORF">J8H85_10755</name>
</gene>
<evidence type="ECO:0000256" key="3">
    <source>
        <dbReference type="ARBA" id="ARBA00022475"/>
    </source>
</evidence>
<evidence type="ECO:0000256" key="6">
    <source>
        <dbReference type="ARBA" id="ARBA00023136"/>
    </source>
</evidence>